<protein>
    <submittedName>
        <fullName evidence="1">Uncharacterized protein</fullName>
    </submittedName>
</protein>
<dbReference type="EMBL" id="JAVLET010000011">
    <property type="protein sequence ID" value="KAL0466895.1"/>
    <property type="molecule type" value="Genomic_DNA"/>
</dbReference>
<organism evidence="1 2">
    <name type="scientific">Neurospora intermedia</name>
    <dbReference type="NCBI Taxonomy" id="5142"/>
    <lineage>
        <taxon>Eukaryota</taxon>
        <taxon>Fungi</taxon>
        <taxon>Dikarya</taxon>
        <taxon>Ascomycota</taxon>
        <taxon>Pezizomycotina</taxon>
        <taxon>Sordariomycetes</taxon>
        <taxon>Sordariomycetidae</taxon>
        <taxon>Sordariales</taxon>
        <taxon>Sordariaceae</taxon>
        <taxon>Neurospora</taxon>
    </lineage>
</organism>
<gene>
    <name evidence="1" type="ORF">QR685DRAFT_450360</name>
</gene>
<evidence type="ECO:0000313" key="2">
    <source>
        <dbReference type="Proteomes" id="UP001451303"/>
    </source>
</evidence>
<comment type="caution">
    <text evidence="1">The sequence shown here is derived from an EMBL/GenBank/DDBJ whole genome shotgun (WGS) entry which is preliminary data.</text>
</comment>
<reference evidence="1 2" key="1">
    <citation type="submission" date="2023-09" db="EMBL/GenBank/DDBJ databases">
        <title>Multi-omics analysis of a traditional fermented food reveals byproduct-associated fungal strains for waste-to-food upcycling.</title>
        <authorList>
            <consortium name="Lawrence Berkeley National Laboratory"/>
            <person name="Rekdal V.M."/>
            <person name="Villalobos-Escobedo J.M."/>
            <person name="Rodriguez-Valeron N."/>
            <person name="Garcia M.O."/>
            <person name="Vasquez D.P."/>
            <person name="Damayanti I."/>
            <person name="Sorensen P.M."/>
            <person name="Baidoo E.E."/>
            <person name="De Carvalho A.C."/>
            <person name="Riley R."/>
            <person name="Lipzen A."/>
            <person name="He G."/>
            <person name="Yan M."/>
            <person name="Haridas S."/>
            <person name="Daum C."/>
            <person name="Yoshinaga Y."/>
            <person name="Ng V."/>
            <person name="Grigoriev I.V."/>
            <person name="Munk R."/>
            <person name="Nuraida L."/>
            <person name="Wijaya C.H."/>
            <person name="Morales P.-C."/>
            <person name="Keasling J.D."/>
        </authorList>
    </citation>
    <scope>NUCLEOTIDE SEQUENCE [LARGE SCALE GENOMIC DNA]</scope>
    <source>
        <strain evidence="1 2">FGSC 2613</strain>
    </source>
</reference>
<dbReference type="Proteomes" id="UP001451303">
    <property type="component" value="Unassembled WGS sequence"/>
</dbReference>
<evidence type="ECO:0000313" key="1">
    <source>
        <dbReference type="EMBL" id="KAL0466895.1"/>
    </source>
</evidence>
<sequence>MPNVRRPITKYYLPVCNGVRTISKGRTSSNHPRLQVSISGWLPHVPAALLRVDVKLSDERVDPQWTKSTIPEATNPPLDVKEQLPLCLCFCDTGKGLSRKVSLQFCLAPLDESGILRAGRSVHTSHLFPLLTIIIIVTKCPFDEVKGSDNNTNTTWRELGRGCTATVRMDDTRCVESSCSSRHVHCTSREIFSE</sequence>
<name>A0ABR3D2H9_NEUIN</name>
<proteinExistence type="predicted"/>
<keyword evidence="2" id="KW-1185">Reference proteome</keyword>
<accession>A0ABR3D2H9</accession>